<dbReference type="Proteomes" id="UP001497516">
    <property type="component" value="Chromosome 2"/>
</dbReference>
<evidence type="ECO:0000256" key="1">
    <source>
        <dbReference type="SAM" id="MobiDB-lite"/>
    </source>
</evidence>
<protein>
    <submittedName>
        <fullName evidence="2">Uncharacterized protein</fullName>
    </submittedName>
</protein>
<accession>A0AAV2DFG6</accession>
<feature type="region of interest" description="Disordered" evidence="1">
    <location>
        <begin position="1"/>
        <end position="42"/>
    </location>
</feature>
<feature type="compositionally biased region" description="Basic and acidic residues" evidence="1">
    <location>
        <begin position="1"/>
        <end position="12"/>
    </location>
</feature>
<name>A0AAV2DFG6_9ROSI</name>
<dbReference type="EMBL" id="OZ034815">
    <property type="protein sequence ID" value="CAL1372300.1"/>
    <property type="molecule type" value="Genomic_DNA"/>
</dbReference>
<keyword evidence="3" id="KW-1185">Reference proteome</keyword>
<evidence type="ECO:0000313" key="2">
    <source>
        <dbReference type="EMBL" id="CAL1372300.1"/>
    </source>
</evidence>
<proteinExistence type="predicted"/>
<reference evidence="2 3" key="1">
    <citation type="submission" date="2024-04" db="EMBL/GenBank/DDBJ databases">
        <authorList>
            <person name="Fracassetti M."/>
        </authorList>
    </citation>
    <scope>NUCLEOTIDE SEQUENCE [LARGE SCALE GENOMIC DNA]</scope>
</reference>
<organism evidence="2 3">
    <name type="scientific">Linum trigynum</name>
    <dbReference type="NCBI Taxonomy" id="586398"/>
    <lineage>
        <taxon>Eukaryota</taxon>
        <taxon>Viridiplantae</taxon>
        <taxon>Streptophyta</taxon>
        <taxon>Embryophyta</taxon>
        <taxon>Tracheophyta</taxon>
        <taxon>Spermatophyta</taxon>
        <taxon>Magnoliopsida</taxon>
        <taxon>eudicotyledons</taxon>
        <taxon>Gunneridae</taxon>
        <taxon>Pentapetalae</taxon>
        <taxon>rosids</taxon>
        <taxon>fabids</taxon>
        <taxon>Malpighiales</taxon>
        <taxon>Linaceae</taxon>
        <taxon>Linum</taxon>
    </lineage>
</organism>
<sequence>MRSHRKDSEKIACKNSASVKNLPPGSTAETATGSLPLRGWSDRSFKNSREGHELWSTNHPSCKIHWSKLLTLLNLY</sequence>
<gene>
    <name evidence="2" type="ORF">LTRI10_LOCUS14317</name>
</gene>
<dbReference type="AlphaFoldDB" id="A0AAV2DFG6"/>
<evidence type="ECO:0000313" key="3">
    <source>
        <dbReference type="Proteomes" id="UP001497516"/>
    </source>
</evidence>